<feature type="transmembrane region" description="Helical" evidence="1">
    <location>
        <begin position="20"/>
        <end position="41"/>
    </location>
</feature>
<proteinExistence type="predicted"/>
<dbReference type="Proteomes" id="UP000593561">
    <property type="component" value="Unassembled WGS sequence"/>
</dbReference>
<keyword evidence="1" id="KW-0812">Transmembrane</keyword>
<name>A0A7J8S8H8_GOSDV</name>
<keyword evidence="1" id="KW-1133">Transmembrane helix</keyword>
<feature type="non-terminal residue" evidence="2">
    <location>
        <position position="98"/>
    </location>
</feature>
<protein>
    <submittedName>
        <fullName evidence="2">Uncharacterized protein</fullName>
    </submittedName>
</protein>
<reference evidence="2 3" key="1">
    <citation type="journal article" date="2019" name="Genome Biol. Evol.">
        <title>Insights into the evolution of the New World diploid cottons (Gossypium, subgenus Houzingenia) based on genome sequencing.</title>
        <authorList>
            <person name="Grover C.E."/>
            <person name="Arick M.A. 2nd"/>
            <person name="Thrash A."/>
            <person name="Conover J.L."/>
            <person name="Sanders W.S."/>
            <person name="Peterson D.G."/>
            <person name="Frelichowski J.E."/>
            <person name="Scheffler J.A."/>
            <person name="Scheffler B.E."/>
            <person name="Wendel J.F."/>
        </authorList>
    </citation>
    <scope>NUCLEOTIDE SEQUENCE [LARGE SCALE GENOMIC DNA]</scope>
    <source>
        <strain evidence="2">27</strain>
        <tissue evidence="2">Leaf</tissue>
    </source>
</reference>
<evidence type="ECO:0000313" key="3">
    <source>
        <dbReference type="Proteomes" id="UP000593561"/>
    </source>
</evidence>
<feature type="transmembrane region" description="Helical" evidence="1">
    <location>
        <begin position="62"/>
        <end position="79"/>
    </location>
</feature>
<dbReference type="AlphaFoldDB" id="A0A7J8S8H8"/>
<accession>A0A7J8S8H8</accession>
<comment type="caution">
    <text evidence="2">The sequence shown here is derived from an EMBL/GenBank/DDBJ whole genome shotgun (WGS) entry which is preliminary data.</text>
</comment>
<gene>
    <name evidence="2" type="ORF">Godav_007776</name>
</gene>
<dbReference type="EMBL" id="JABFAC010000009">
    <property type="protein sequence ID" value="MBA0622215.1"/>
    <property type="molecule type" value="Genomic_DNA"/>
</dbReference>
<keyword evidence="3" id="KW-1185">Reference proteome</keyword>
<evidence type="ECO:0000256" key="1">
    <source>
        <dbReference type="SAM" id="Phobius"/>
    </source>
</evidence>
<sequence>IQYESPINKPTHQLLSSTNYYFLFAAFHFIPSAFLSFAFSDEKKSNKMSLWQHIRSRHEEKGVIYAVYLVYMLLLFLLLRDFRVYIGEWDTFCAFPLS</sequence>
<keyword evidence="1" id="KW-0472">Membrane</keyword>
<organism evidence="2 3">
    <name type="scientific">Gossypium davidsonii</name>
    <name type="common">Davidson's cotton</name>
    <name type="synonym">Gossypium klotzschianum subsp. davidsonii</name>
    <dbReference type="NCBI Taxonomy" id="34287"/>
    <lineage>
        <taxon>Eukaryota</taxon>
        <taxon>Viridiplantae</taxon>
        <taxon>Streptophyta</taxon>
        <taxon>Embryophyta</taxon>
        <taxon>Tracheophyta</taxon>
        <taxon>Spermatophyta</taxon>
        <taxon>Magnoliopsida</taxon>
        <taxon>eudicotyledons</taxon>
        <taxon>Gunneridae</taxon>
        <taxon>Pentapetalae</taxon>
        <taxon>rosids</taxon>
        <taxon>malvids</taxon>
        <taxon>Malvales</taxon>
        <taxon>Malvaceae</taxon>
        <taxon>Malvoideae</taxon>
        <taxon>Gossypium</taxon>
    </lineage>
</organism>
<evidence type="ECO:0000313" key="2">
    <source>
        <dbReference type="EMBL" id="MBA0622215.1"/>
    </source>
</evidence>